<comment type="caution">
    <text evidence="1">The sequence shown here is derived from an EMBL/GenBank/DDBJ whole genome shotgun (WGS) entry which is preliminary data.</text>
</comment>
<sequence>MQATMRLDIFNKETMNVLNRALPNNDNYFERVCVKIGLLIKDSLLGNAFALVSLYQLHDEILNLSACFDDEADKFEGQIEKKNILSLSKVNFVAQYGHDMPCGNALSCALYELIEVFDRLISRLKLLHLSGLLESRAAFYQLKEDHQKKLNALLSKIIQTPSSKNHSTTVSELIENPDNFNTSQICPHTLKEALDAPYAPGFSPQVLSNLKYKLKSHISKNNKTCMEV</sequence>
<organism evidence="1 2">
    <name type="scientific">Legionella israelensis</name>
    <dbReference type="NCBI Taxonomy" id="454"/>
    <lineage>
        <taxon>Bacteria</taxon>
        <taxon>Pseudomonadati</taxon>
        <taxon>Pseudomonadota</taxon>
        <taxon>Gammaproteobacteria</taxon>
        <taxon>Legionellales</taxon>
        <taxon>Legionellaceae</taxon>
        <taxon>Legionella</taxon>
    </lineage>
</organism>
<dbReference type="AlphaFoldDB" id="A0A0W0WAR0"/>
<dbReference type="Proteomes" id="UP000054761">
    <property type="component" value="Unassembled WGS sequence"/>
</dbReference>
<accession>A0A0W0WAR0</accession>
<name>A0A0W0WAR0_9GAMM</name>
<protein>
    <submittedName>
        <fullName evidence="1">Uncharacterized protein</fullName>
    </submittedName>
</protein>
<proteinExistence type="predicted"/>
<dbReference type="PATRIC" id="fig|454.4.peg.903"/>
<dbReference type="EMBL" id="LNYH01000041">
    <property type="protein sequence ID" value="KTD29331.1"/>
    <property type="molecule type" value="Genomic_DNA"/>
</dbReference>
<keyword evidence="2" id="KW-1185">Reference proteome</keyword>
<dbReference type="OrthoDB" id="5637116at2"/>
<dbReference type="RefSeq" id="WP_058501211.1">
    <property type="nucleotide sequence ID" value="NZ_CAAAJA010000061.1"/>
</dbReference>
<evidence type="ECO:0000313" key="1">
    <source>
        <dbReference type="EMBL" id="KTD29331.1"/>
    </source>
</evidence>
<reference evidence="1 2" key="1">
    <citation type="submission" date="2015-11" db="EMBL/GenBank/DDBJ databases">
        <title>Genomic analysis of 38 Legionella species identifies large and diverse effector repertoires.</title>
        <authorList>
            <person name="Burstein D."/>
            <person name="Amaro F."/>
            <person name="Zusman T."/>
            <person name="Lifshitz Z."/>
            <person name="Cohen O."/>
            <person name="Gilbert J.A."/>
            <person name="Pupko T."/>
            <person name="Shuman H.A."/>
            <person name="Segal G."/>
        </authorList>
    </citation>
    <scope>NUCLEOTIDE SEQUENCE [LARGE SCALE GENOMIC DNA]</scope>
    <source>
        <strain evidence="1 2">Bercovier 4</strain>
    </source>
</reference>
<gene>
    <name evidence="1" type="ORF">Lisr_0839</name>
</gene>
<evidence type="ECO:0000313" key="2">
    <source>
        <dbReference type="Proteomes" id="UP000054761"/>
    </source>
</evidence>